<feature type="active site" description="Proton acceptor" evidence="21">
    <location>
        <position position="448"/>
    </location>
</feature>
<dbReference type="CDD" id="cd09601">
    <property type="entry name" value="M1_APN-Q_like"/>
    <property type="match status" value="1"/>
</dbReference>
<keyword evidence="15" id="KW-0735">Signal-anchor</keyword>
<evidence type="ECO:0000256" key="15">
    <source>
        <dbReference type="ARBA" id="ARBA00022968"/>
    </source>
</evidence>
<accession>A0AAW0US62</accession>
<dbReference type="AlphaFoldDB" id="A0AAW0US62"/>
<evidence type="ECO:0000256" key="16">
    <source>
        <dbReference type="ARBA" id="ARBA00022989"/>
    </source>
</evidence>
<feature type="binding site" evidence="22">
    <location>
        <position position="451"/>
    </location>
    <ligand>
        <name>Zn(2+)</name>
        <dbReference type="ChEBI" id="CHEBI:29105"/>
        <note>catalytic</note>
    </ligand>
</feature>
<dbReference type="GO" id="GO:0005886">
    <property type="term" value="C:plasma membrane"/>
    <property type="evidence" value="ECO:0007669"/>
    <property type="project" value="UniProtKB-SubCell"/>
</dbReference>
<evidence type="ECO:0000256" key="14">
    <source>
        <dbReference type="ARBA" id="ARBA00022833"/>
    </source>
</evidence>
<dbReference type="GO" id="GO:0042277">
    <property type="term" value="F:peptide binding"/>
    <property type="evidence" value="ECO:0007669"/>
    <property type="project" value="TreeGrafter"/>
</dbReference>
<dbReference type="PANTHER" id="PTHR11533:SF294">
    <property type="entry name" value="THYROTROPIN-RELEASING HORMONE-DEGRADING ECTOENZYME"/>
    <property type="match status" value="1"/>
</dbReference>
<dbReference type="EMBL" id="JARAKH010000008">
    <property type="protein sequence ID" value="KAK8402063.1"/>
    <property type="molecule type" value="Genomic_DNA"/>
</dbReference>
<dbReference type="Gene3D" id="2.60.40.1730">
    <property type="entry name" value="tricorn interacting facor f3 domain"/>
    <property type="match status" value="1"/>
</dbReference>
<evidence type="ECO:0000256" key="1">
    <source>
        <dbReference type="ARBA" id="ARBA00000098"/>
    </source>
</evidence>
<keyword evidence="16 25" id="KW-1133">Transmembrane helix</keyword>
<evidence type="ECO:0000256" key="25">
    <source>
        <dbReference type="SAM" id="Phobius"/>
    </source>
</evidence>
<dbReference type="Proteomes" id="UP001487740">
    <property type="component" value="Unassembled WGS sequence"/>
</dbReference>
<feature type="domain" description="ERAP1-like C-terminal" evidence="27">
    <location>
        <begin position="677"/>
        <end position="990"/>
    </location>
</feature>
<dbReference type="Gene3D" id="1.25.50.20">
    <property type="match status" value="1"/>
</dbReference>
<evidence type="ECO:0000256" key="17">
    <source>
        <dbReference type="ARBA" id="ARBA00023049"/>
    </source>
</evidence>
<evidence type="ECO:0000256" key="18">
    <source>
        <dbReference type="ARBA" id="ARBA00023136"/>
    </source>
</evidence>
<evidence type="ECO:0000256" key="8">
    <source>
        <dbReference type="ARBA" id="ARBA00022622"/>
    </source>
</evidence>
<dbReference type="GO" id="GO:0098552">
    <property type="term" value="C:side of membrane"/>
    <property type="evidence" value="ECO:0007669"/>
    <property type="project" value="UniProtKB-KW"/>
</dbReference>
<dbReference type="GO" id="GO:0005737">
    <property type="term" value="C:cytoplasm"/>
    <property type="evidence" value="ECO:0007669"/>
    <property type="project" value="TreeGrafter"/>
</dbReference>
<feature type="domain" description="Peptidase M1 membrane alanine aminopeptidase" evidence="26">
    <location>
        <begin position="375"/>
        <end position="593"/>
    </location>
</feature>
<evidence type="ECO:0000256" key="11">
    <source>
        <dbReference type="ARBA" id="ARBA00022723"/>
    </source>
</evidence>
<feature type="compositionally biased region" description="Low complexity" evidence="24">
    <location>
        <begin position="84"/>
        <end position="103"/>
    </location>
</feature>
<keyword evidence="13" id="KW-0378">Hydrolase</keyword>
<dbReference type="FunFam" id="1.25.50.20:FF:000001">
    <property type="entry name" value="Aminopeptidase"/>
    <property type="match status" value="1"/>
</dbReference>
<dbReference type="PRINTS" id="PR00756">
    <property type="entry name" value="ALADIPTASE"/>
</dbReference>
<feature type="domain" description="Aminopeptidase N-like N-terminal" evidence="28">
    <location>
        <begin position="148"/>
        <end position="340"/>
    </location>
</feature>
<evidence type="ECO:0000256" key="21">
    <source>
        <dbReference type="PIRSR" id="PIRSR634016-1"/>
    </source>
</evidence>
<dbReference type="InterPro" id="IPR034016">
    <property type="entry name" value="M1_APN-typ"/>
</dbReference>
<evidence type="ECO:0000259" key="26">
    <source>
        <dbReference type="Pfam" id="PF01433"/>
    </source>
</evidence>
<gene>
    <name evidence="29" type="ORF">O3P69_001272</name>
</gene>
<dbReference type="SUPFAM" id="SSF63737">
    <property type="entry name" value="Leukotriene A4 hydrolase N-terminal domain"/>
    <property type="match status" value="1"/>
</dbReference>
<dbReference type="SUPFAM" id="SSF55486">
    <property type="entry name" value="Metalloproteases ('zincins'), catalytic domain"/>
    <property type="match status" value="1"/>
</dbReference>
<dbReference type="Gene3D" id="2.60.40.1910">
    <property type="match status" value="1"/>
</dbReference>
<feature type="region of interest" description="Disordered" evidence="24">
    <location>
        <begin position="84"/>
        <end position="142"/>
    </location>
</feature>
<dbReference type="FunFam" id="2.60.40.1730:FF:000012">
    <property type="entry name" value="Aminopeptidase N"/>
    <property type="match status" value="1"/>
</dbReference>
<dbReference type="InterPro" id="IPR014782">
    <property type="entry name" value="Peptidase_M1_dom"/>
</dbReference>
<dbReference type="GO" id="GO:0008270">
    <property type="term" value="F:zinc ion binding"/>
    <property type="evidence" value="ECO:0007669"/>
    <property type="project" value="InterPro"/>
</dbReference>
<dbReference type="InterPro" id="IPR027268">
    <property type="entry name" value="Peptidase_M4/M1_CTD_sf"/>
</dbReference>
<organism evidence="29 30">
    <name type="scientific">Scylla paramamosain</name>
    <name type="common">Mud crab</name>
    <dbReference type="NCBI Taxonomy" id="85552"/>
    <lineage>
        <taxon>Eukaryota</taxon>
        <taxon>Metazoa</taxon>
        <taxon>Ecdysozoa</taxon>
        <taxon>Arthropoda</taxon>
        <taxon>Crustacea</taxon>
        <taxon>Multicrustacea</taxon>
        <taxon>Malacostraca</taxon>
        <taxon>Eumalacostraca</taxon>
        <taxon>Eucarida</taxon>
        <taxon>Decapoda</taxon>
        <taxon>Pleocyemata</taxon>
        <taxon>Brachyura</taxon>
        <taxon>Eubrachyura</taxon>
        <taxon>Portunoidea</taxon>
        <taxon>Portunidae</taxon>
        <taxon>Portuninae</taxon>
        <taxon>Scylla</taxon>
    </lineage>
</organism>
<keyword evidence="12" id="KW-0732">Signal</keyword>
<evidence type="ECO:0000256" key="3">
    <source>
        <dbReference type="ARBA" id="ARBA00004609"/>
    </source>
</evidence>
<evidence type="ECO:0000256" key="9">
    <source>
        <dbReference type="ARBA" id="ARBA00022670"/>
    </source>
</evidence>
<evidence type="ECO:0000256" key="13">
    <source>
        <dbReference type="ARBA" id="ARBA00022801"/>
    </source>
</evidence>
<feature type="binding site" evidence="22">
    <location>
        <position position="447"/>
    </location>
    <ligand>
        <name>Zn(2+)</name>
        <dbReference type="ChEBI" id="CHEBI:29105"/>
        <note>catalytic</note>
    </ligand>
</feature>
<feature type="binding site" evidence="22">
    <location>
        <position position="470"/>
    </location>
    <ligand>
        <name>Zn(2+)</name>
        <dbReference type="ChEBI" id="CHEBI:29105"/>
        <note>catalytic</note>
    </ligand>
</feature>
<dbReference type="GO" id="GO:0043171">
    <property type="term" value="P:peptide catabolic process"/>
    <property type="evidence" value="ECO:0007669"/>
    <property type="project" value="TreeGrafter"/>
</dbReference>
<dbReference type="Pfam" id="PF17900">
    <property type="entry name" value="Peptidase_M1_N"/>
    <property type="match status" value="1"/>
</dbReference>
<dbReference type="GO" id="GO:0005615">
    <property type="term" value="C:extracellular space"/>
    <property type="evidence" value="ECO:0007669"/>
    <property type="project" value="TreeGrafter"/>
</dbReference>
<sequence>MESTGREQLDLETDTPPPHNIIFRKYRGCYVSRGIGLLLGVFFVSALLVTGLLVYYVAPHPPPAPPPASKPPLLSYQPLITTSPTSPISASTTSTSTTTTPASVEDAVTITKGGMTSQPLGAEPEGITDERESETKKGSPRLPRALRPLHYLVRLQPLINGNFTILGYVEVEMEVLEATSNITLHIADIITHNDTVKLRAAQDPTGPGLAIAAHQFDSEREFYVAHLNETLQPGDKYVLSMHFIGLLNDMMKGFYRSSYRHADGTVTWLAATQFQATDARRAFPCFDEPGLKATFEVHLARQSNMTSLSNMPVKETIPMEDQEGWLWDQYHTTVPMSTYLLAFVVSDFVNLNTVINDKILFRVWARSSAIRQAYYALDVGPRMLTHFVNFFSQPYPLPKLDMIAIPDFAAGAMENWGLAMYREILMLYDPRVSSAYNKQLVASVVGHELAHQWFGNLVTPRWWTDIWLNEGFASYLEYTGVDHVEPSWKIMEQFVLNRIQGMFTADSLASSHPIRHNAEHADKIAYDKGSSIIRMMSHFLGEAAFRRGLTEYLHRFKYDNAEQDDLWRHLTKAAHEAGTLPLNLTVKTIMDTWTLQMGYPVIKVERSADGTSATVSQERFLLVKDDNADDTHDYKWWVPLTYTGQDQPDFSQTQAKVWMKDSEAQVTVTSLPPKDHWVIFNLQQTGYYRVNYDDHNWNLLIQQLLTDHRAIATVNRAQIIDDALDLARAGRLPYSTALEVTTYLPVEKDFVPWAAAFENIAFLTDMLKDTAAYGAFRNYLLDILVPLYDSVGFQDRETDLLLDKYKRQKALSWACRLEHPDCLHNATTSYASWMANPDINSISPNLKSTVYCHAIAEGGEHEWTFAWQQYVAANVGSEKVTLLRAMGCTRRPWLLSKYLEMAFTPDSGIRKQDALTVFNAIANNDVGRQLAWVFLQDHWDDIYDFVERVPMRMIRSACRKFKTEHHLKELVEFYEAHSHQLPHNALDMAQLLEEVTGNVAWLKNHYDEVLAWLESQGHAYMLPSH</sequence>
<evidence type="ECO:0000259" key="27">
    <source>
        <dbReference type="Pfam" id="PF11838"/>
    </source>
</evidence>
<protein>
    <recommendedName>
        <fullName evidence="6">Aminopeptidase N</fullName>
        <ecNumber evidence="5">3.4.11.2</ecNumber>
    </recommendedName>
</protein>
<name>A0AAW0US62_SCYPA</name>
<dbReference type="Pfam" id="PF11838">
    <property type="entry name" value="ERAP1_C"/>
    <property type="match status" value="1"/>
</dbReference>
<feature type="compositionally biased region" description="Basic and acidic residues" evidence="24">
    <location>
        <begin position="128"/>
        <end position="137"/>
    </location>
</feature>
<comment type="subcellular location">
    <subcellularLocation>
        <location evidence="3">Cell membrane</location>
        <topology evidence="3">Lipid-anchor</topology>
        <topology evidence="3">GPI-anchor</topology>
    </subcellularLocation>
    <subcellularLocation>
        <location evidence="2">Membrane</location>
        <topology evidence="2">Single-pass type II membrane protein</topology>
    </subcellularLocation>
</comment>
<evidence type="ECO:0000256" key="10">
    <source>
        <dbReference type="ARBA" id="ARBA00022692"/>
    </source>
</evidence>
<keyword evidence="18 25" id="KW-0472">Membrane</keyword>
<evidence type="ECO:0000256" key="12">
    <source>
        <dbReference type="ARBA" id="ARBA00022729"/>
    </source>
</evidence>
<keyword evidence="19" id="KW-1015">Disulfide bond</keyword>
<evidence type="ECO:0000259" key="28">
    <source>
        <dbReference type="Pfam" id="PF17900"/>
    </source>
</evidence>
<dbReference type="Pfam" id="PF01433">
    <property type="entry name" value="Peptidase_M1"/>
    <property type="match status" value="1"/>
</dbReference>
<evidence type="ECO:0000256" key="2">
    <source>
        <dbReference type="ARBA" id="ARBA00004606"/>
    </source>
</evidence>
<dbReference type="InterPro" id="IPR042097">
    <property type="entry name" value="Aminopeptidase_N-like_N_sf"/>
</dbReference>
<dbReference type="InterPro" id="IPR045357">
    <property type="entry name" value="Aminopeptidase_N-like_N"/>
</dbReference>
<reference evidence="29 30" key="1">
    <citation type="submission" date="2023-03" db="EMBL/GenBank/DDBJ databases">
        <title>High-quality genome of Scylla paramamosain provides insights in environmental adaptation.</title>
        <authorList>
            <person name="Zhang L."/>
        </authorList>
    </citation>
    <scope>NUCLEOTIDE SEQUENCE [LARGE SCALE GENOMIC DNA]</scope>
    <source>
        <strain evidence="29">LZ_2023a</strain>
        <tissue evidence="29">Muscle</tissue>
    </source>
</reference>
<dbReference type="InterPro" id="IPR050344">
    <property type="entry name" value="Peptidase_M1_aminopeptidases"/>
</dbReference>
<dbReference type="GO" id="GO:0016285">
    <property type="term" value="F:alanyl aminopeptidase activity"/>
    <property type="evidence" value="ECO:0007669"/>
    <property type="project" value="UniProtKB-EC"/>
</dbReference>
<dbReference type="FunFam" id="2.60.40.1910:FF:000008">
    <property type="entry name" value="Aminopeptidase"/>
    <property type="match status" value="1"/>
</dbReference>
<keyword evidence="10 25" id="KW-0812">Transmembrane</keyword>
<evidence type="ECO:0000256" key="24">
    <source>
        <dbReference type="SAM" id="MobiDB-lite"/>
    </source>
</evidence>
<keyword evidence="20" id="KW-0325">Glycoprotein</keyword>
<evidence type="ECO:0000256" key="19">
    <source>
        <dbReference type="ARBA" id="ARBA00023157"/>
    </source>
</evidence>
<dbReference type="GO" id="GO:0070006">
    <property type="term" value="F:metalloaminopeptidase activity"/>
    <property type="evidence" value="ECO:0007669"/>
    <property type="project" value="TreeGrafter"/>
</dbReference>
<keyword evidence="17" id="KW-0482">Metalloprotease</keyword>
<dbReference type="GO" id="GO:0006508">
    <property type="term" value="P:proteolysis"/>
    <property type="evidence" value="ECO:0007669"/>
    <property type="project" value="UniProtKB-KW"/>
</dbReference>
<dbReference type="InterPro" id="IPR001930">
    <property type="entry name" value="Peptidase_M1"/>
</dbReference>
<comment type="similarity">
    <text evidence="4">Belongs to the peptidase M1 family.</text>
</comment>
<keyword evidence="11 22" id="KW-0479">Metal-binding</keyword>
<evidence type="ECO:0000313" key="30">
    <source>
        <dbReference type="Proteomes" id="UP001487740"/>
    </source>
</evidence>
<evidence type="ECO:0000256" key="6">
    <source>
        <dbReference type="ARBA" id="ARBA00015611"/>
    </source>
</evidence>
<evidence type="ECO:0000256" key="20">
    <source>
        <dbReference type="ARBA" id="ARBA00023180"/>
    </source>
</evidence>
<dbReference type="PANTHER" id="PTHR11533">
    <property type="entry name" value="PROTEASE M1 ZINC METALLOPROTEASE"/>
    <property type="match status" value="1"/>
</dbReference>
<keyword evidence="8" id="KW-0449">Lipoprotein</keyword>
<feature type="transmembrane region" description="Helical" evidence="25">
    <location>
        <begin position="34"/>
        <end position="58"/>
    </location>
</feature>
<comment type="caution">
    <text evidence="29">The sequence shown here is derived from an EMBL/GenBank/DDBJ whole genome shotgun (WGS) entry which is preliminary data.</text>
</comment>
<feature type="site" description="Transition state stabilizer" evidence="23">
    <location>
        <position position="526"/>
    </location>
</feature>
<evidence type="ECO:0000256" key="4">
    <source>
        <dbReference type="ARBA" id="ARBA00010136"/>
    </source>
</evidence>
<evidence type="ECO:0000256" key="22">
    <source>
        <dbReference type="PIRSR" id="PIRSR634016-3"/>
    </source>
</evidence>
<comment type="cofactor">
    <cofactor evidence="22">
        <name>Zn(2+)</name>
        <dbReference type="ChEBI" id="CHEBI:29105"/>
    </cofactor>
    <text evidence="22">Binds 1 zinc ion per subunit.</text>
</comment>
<evidence type="ECO:0000256" key="7">
    <source>
        <dbReference type="ARBA" id="ARBA00022475"/>
    </source>
</evidence>
<keyword evidence="14 22" id="KW-0862">Zinc</keyword>
<keyword evidence="30" id="KW-1185">Reference proteome</keyword>
<keyword evidence="7" id="KW-1003">Cell membrane</keyword>
<comment type="catalytic activity">
    <reaction evidence="1">
        <text>Release of an N-terminal amino acid, Xaa-|-Yaa- from a peptide, amide or arylamide. Xaa is preferably Ala, but may be most amino acids including Pro (slow action). When a terminal hydrophobic residue is followed by a prolyl residue, the two may be released as an intact Xaa-Pro dipeptide.</text>
        <dbReference type="EC" id="3.4.11.2"/>
    </reaction>
</comment>
<dbReference type="Gene3D" id="1.10.390.10">
    <property type="entry name" value="Neutral Protease Domain 2"/>
    <property type="match status" value="1"/>
</dbReference>
<proteinExistence type="inferred from homology"/>
<evidence type="ECO:0000256" key="23">
    <source>
        <dbReference type="PIRSR" id="PIRSR634016-4"/>
    </source>
</evidence>
<evidence type="ECO:0000313" key="29">
    <source>
        <dbReference type="EMBL" id="KAK8402063.1"/>
    </source>
</evidence>
<dbReference type="InterPro" id="IPR024571">
    <property type="entry name" value="ERAP1-like_C_dom"/>
</dbReference>
<dbReference type="FunFam" id="1.10.390.10:FF:000016">
    <property type="entry name" value="Glutamyl aminopeptidase"/>
    <property type="match status" value="1"/>
</dbReference>
<keyword evidence="9" id="KW-0645">Protease</keyword>
<keyword evidence="8" id="KW-0336">GPI-anchor</keyword>
<dbReference type="EC" id="3.4.11.2" evidence="5"/>
<evidence type="ECO:0000256" key="5">
    <source>
        <dbReference type="ARBA" id="ARBA00012564"/>
    </source>
</evidence>